<proteinExistence type="predicted"/>
<dbReference type="InterPro" id="IPR011989">
    <property type="entry name" value="ARM-like"/>
</dbReference>
<gene>
    <name evidence="1" type="ORF">DLM86_30075</name>
</gene>
<dbReference type="RefSeq" id="WP_110843754.1">
    <property type="nucleotide sequence ID" value="NZ_QJVJ01000020.1"/>
</dbReference>
<dbReference type="OrthoDB" id="83685at2"/>
<evidence type="ECO:0000313" key="1">
    <source>
        <dbReference type="EMBL" id="PYI50319.1"/>
    </source>
</evidence>
<dbReference type="AlphaFoldDB" id="A0A2V5JUN0"/>
<sequence>MSIAILHDLHQEARRLFIAGSGLAAGDMRLGKLLPQLERLGESAPVFKRVADAVRQLHDADREQAPVQLLELGSLLHAILYTQGSADAAGTLEPIGGAAVPGGTTDVPFRRLKPFVDALTERGPGRLEAIRQGYEEKLYRDMRTHVAAAIALEDPFSEIAEFVSSHLLPAIGAPALPILKRQLDLKGGKGDARKLQTIYRLAGAAERELYVQAAKEGSSDVRHAAIGLLGGFPDEEAFLLEQSHDRKKEIRRAALGALAELSTEKAAARLLEALAGKESDLAVEPIRQSGDGRLAGQVLRYADECLGKLGAADTEEAREDAAGRLLAAVQSLDGKRLDGCERLLTRILTDAPLPEKAKETAELRELSAAMLLGMETPSAYAFLHGMRHRGGHRLLPYSFAAAVRTLPPGDVYEAYEPFAANKHRAETRELMRAMRAWTVPEAHASEETDEPEDEGVHTDWDERWVDRLVELDEAELVCRLARRADRKTIAYLTGKVAAAPQLNKAGTVSALLALFRLGSADAPELAMSALEQVPPRQLYYLDREKTQLLSMLPRPYGERLRRYAEGIAYENVKDRLIELADAIESKTDQETGKGAGWIEWLKTKRF</sequence>
<protein>
    <recommendedName>
        <fullName evidence="3">HEAT repeat domain-containing protein</fullName>
    </recommendedName>
</protein>
<dbReference type="EMBL" id="QJVJ01000020">
    <property type="protein sequence ID" value="PYI50319.1"/>
    <property type="molecule type" value="Genomic_DNA"/>
</dbReference>
<keyword evidence="2" id="KW-1185">Reference proteome</keyword>
<evidence type="ECO:0000313" key="2">
    <source>
        <dbReference type="Proteomes" id="UP000247476"/>
    </source>
</evidence>
<dbReference type="InterPro" id="IPR016024">
    <property type="entry name" value="ARM-type_fold"/>
</dbReference>
<dbReference type="Proteomes" id="UP000247476">
    <property type="component" value="Unassembled WGS sequence"/>
</dbReference>
<dbReference type="SUPFAM" id="SSF48371">
    <property type="entry name" value="ARM repeat"/>
    <property type="match status" value="1"/>
</dbReference>
<evidence type="ECO:0008006" key="3">
    <source>
        <dbReference type="Google" id="ProtNLM"/>
    </source>
</evidence>
<name>A0A2V5JUN0_9BACL</name>
<dbReference type="Pfam" id="PF13646">
    <property type="entry name" value="HEAT_2"/>
    <property type="match status" value="1"/>
</dbReference>
<reference evidence="1 2" key="1">
    <citation type="submission" date="2018-05" db="EMBL/GenBank/DDBJ databases">
        <title>Paenibacillus flagellatus sp. nov., isolated from selenium mineral soil.</title>
        <authorList>
            <person name="Dai X."/>
        </authorList>
    </citation>
    <scope>NUCLEOTIDE SEQUENCE [LARGE SCALE GENOMIC DNA]</scope>
    <source>
        <strain evidence="1 2">DXL2</strain>
    </source>
</reference>
<comment type="caution">
    <text evidence="1">The sequence shown here is derived from an EMBL/GenBank/DDBJ whole genome shotgun (WGS) entry which is preliminary data.</text>
</comment>
<dbReference type="Gene3D" id="1.25.10.10">
    <property type="entry name" value="Leucine-rich Repeat Variant"/>
    <property type="match status" value="1"/>
</dbReference>
<organism evidence="1 2">
    <name type="scientific">Paenibacillus flagellatus</name>
    <dbReference type="NCBI Taxonomy" id="2211139"/>
    <lineage>
        <taxon>Bacteria</taxon>
        <taxon>Bacillati</taxon>
        <taxon>Bacillota</taxon>
        <taxon>Bacilli</taxon>
        <taxon>Bacillales</taxon>
        <taxon>Paenibacillaceae</taxon>
        <taxon>Paenibacillus</taxon>
    </lineage>
</organism>
<accession>A0A2V5JUN0</accession>